<evidence type="ECO:0000313" key="2">
    <source>
        <dbReference type="Proteomes" id="UP000234803"/>
    </source>
</evidence>
<dbReference type="SUPFAM" id="SSF56731">
    <property type="entry name" value="DNA primase core"/>
    <property type="match status" value="1"/>
</dbReference>
<dbReference type="GO" id="GO:0008270">
    <property type="term" value="F:zinc ion binding"/>
    <property type="evidence" value="ECO:0007669"/>
    <property type="project" value="InterPro"/>
</dbReference>
<dbReference type="Gene3D" id="3.90.580.10">
    <property type="entry name" value="Zinc finger, CHC2-type domain"/>
    <property type="match status" value="1"/>
</dbReference>
<dbReference type="Proteomes" id="UP000234803">
    <property type="component" value="Unassembled WGS sequence"/>
</dbReference>
<dbReference type="RefSeq" id="WP_101860494.1">
    <property type="nucleotide sequence ID" value="NZ_PGUV01000007.1"/>
</dbReference>
<accession>A0A9Q6F248</accession>
<protein>
    <recommendedName>
        <fullName evidence="3">DNA primase</fullName>
    </recommendedName>
</protein>
<dbReference type="GO" id="GO:0006260">
    <property type="term" value="P:DNA replication"/>
    <property type="evidence" value="ECO:0007669"/>
    <property type="project" value="InterPro"/>
</dbReference>
<sequence length="338" mass="38705">MDVYNLKNHIIEKPEYIELILEETGFYNIDNRGNEYRCARKEGRNPTSVRINKTTLSATCYSTNLNGDLITLVKDKLSLTFPKTINKIAELIDYKDEEQYEPPKIPFGGFYKKIRKFSNPIDIDLETYSEDILDQFEQIPNMLFYKDGILPKTQSVFQIGYDSVTGRITVPWKTFSGELCGVMGRLNKKTISEDETKWLPIIPFPKSKTLYGFVENYSSIREKGIIMLGESEKHTMALSSKGLNVGVSLGGSFLSEVQANNIKSMFPKKSLIMMDEGLDEEHSLTIAKSLKFENFFKNEVGYIFDRENKYLPKGSKMAPADLDKMSLECLIRDCTVWI</sequence>
<evidence type="ECO:0008006" key="3">
    <source>
        <dbReference type="Google" id="ProtNLM"/>
    </source>
</evidence>
<dbReference type="Gene3D" id="3.40.1360.10">
    <property type="match status" value="1"/>
</dbReference>
<dbReference type="InterPro" id="IPR036977">
    <property type="entry name" value="DNA_primase_Znf_CHC2"/>
</dbReference>
<name>A0A9Q6F248_9BACI</name>
<dbReference type="EMBL" id="PGUV01000007">
    <property type="protein sequence ID" value="PLS07651.1"/>
    <property type="molecule type" value="Genomic_DNA"/>
</dbReference>
<proteinExistence type="predicted"/>
<evidence type="ECO:0000313" key="1">
    <source>
        <dbReference type="EMBL" id="PLS07651.1"/>
    </source>
</evidence>
<dbReference type="GO" id="GO:0003677">
    <property type="term" value="F:DNA binding"/>
    <property type="evidence" value="ECO:0007669"/>
    <property type="project" value="InterPro"/>
</dbReference>
<dbReference type="AlphaFoldDB" id="A0A9Q6F248"/>
<comment type="caution">
    <text evidence="1">The sequence shown here is derived from an EMBL/GenBank/DDBJ whole genome shotgun (WGS) entry which is preliminary data.</text>
</comment>
<reference evidence="1 2" key="1">
    <citation type="submission" date="2017-12" db="EMBL/GenBank/DDBJ databases">
        <title>Comparative Functional Genomics of Dry Heat Resistant strains isolated from the Viking Spacecraft.</title>
        <authorList>
            <person name="Seuylemezian A."/>
            <person name="Cooper K."/>
            <person name="Vaishampayan P."/>
        </authorList>
    </citation>
    <scope>NUCLEOTIDE SEQUENCE [LARGE SCALE GENOMIC DNA]</scope>
    <source>
        <strain evidence="1 2">V48-19</strain>
    </source>
</reference>
<gene>
    <name evidence="1" type="ORF">CUU63_10180</name>
</gene>
<organism evidence="1 2">
    <name type="scientific">Bacillus halotolerans</name>
    <dbReference type="NCBI Taxonomy" id="260554"/>
    <lineage>
        <taxon>Bacteria</taxon>
        <taxon>Bacillati</taxon>
        <taxon>Bacillota</taxon>
        <taxon>Bacilli</taxon>
        <taxon>Bacillales</taxon>
        <taxon>Bacillaceae</taxon>
        <taxon>Bacillus</taxon>
    </lineage>
</organism>